<dbReference type="PANTHER" id="PTHR24206">
    <property type="entry name" value="OS06G0237300 PROTEIN"/>
    <property type="match status" value="1"/>
</dbReference>
<accession>A0A673HNE6</accession>
<evidence type="ECO:0000256" key="3">
    <source>
        <dbReference type="ARBA" id="ARBA00023038"/>
    </source>
</evidence>
<dbReference type="Ensembl" id="ENSSRHT00000028430.1">
    <property type="protein sequence ID" value="ENSSRHP00000027619.1"/>
    <property type="gene ID" value="ENSSRHG00000014387.1"/>
</dbReference>
<keyword evidence="7" id="KW-1185">Reference proteome</keyword>
<dbReference type="Gene3D" id="2.10.110.10">
    <property type="entry name" value="Cysteine Rich Protein"/>
    <property type="match status" value="1"/>
</dbReference>
<evidence type="ECO:0000313" key="6">
    <source>
        <dbReference type="Ensembl" id="ENSSRHP00000027619.1"/>
    </source>
</evidence>
<evidence type="ECO:0000256" key="4">
    <source>
        <dbReference type="PROSITE-ProRule" id="PRU00125"/>
    </source>
</evidence>
<sequence>WCIKAKAQKRSQCPNTSGPECNSQIQSQKQYSLSKLHLPVHERCVSCLKTVYPLEKLVANQQVYHKSCFRCAFCSTKLSLGTYASLHGDIYCKPHFSQLFKSKGNYDEGFGNLTAFHSTFHQCCLWSACACSCVLEEAWLELDRKNMLYM</sequence>
<dbReference type="AlphaFoldDB" id="A0A673HNE6"/>
<keyword evidence="1 4" id="KW-0479">Metal-binding</keyword>
<evidence type="ECO:0000313" key="7">
    <source>
        <dbReference type="Proteomes" id="UP000472270"/>
    </source>
</evidence>
<dbReference type="SUPFAM" id="SSF57716">
    <property type="entry name" value="Glucocorticoid receptor-like (DNA-binding domain)"/>
    <property type="match status" value="2"/>
</dbReference>
<dbReference type="Pfam" id="PF00412">
    <property type="entry name" value="LIM"/>
    <property type="match status" value="1"/>
</dbReference>
<dbReference type="SMART" id="SM00132">
    <property type="entry name" value="LIM"/>
    <property type="match status" value="1"/>
</dbReference>
<dbReference type="PROSITE" id="PS00478">
    <property type="entry name" value="LIM_DOMAIN_1"/>
    <property type="match status" value="1"/>
</dbReference>
<organism evidence="6 7">
    <name type="scientific">Sinocyclocheilus rhinocerous</name>
    <dbReference type="NCBI Taxonomy" id="307959"/>
    <lineage>
        <taxon>Eukaryota</taxon>
        <taxon>Metazoa</taxon>
        <taxon>Chordata</taxon>
        <taxon>Craniata</taxon>
        <taxon>Vertebrata</taxon>
        <taxon>Euteleostomi</taxon>
        <taxon>Actinopterygii</taxon>
        <taxon>Neopterygii</taxon>
        <taxon>Teleostei</taxon>
        <taxon>Ostariophysi</taxon>
        <taxon>Cypriniformes</taxon>
        <taxon>Cyprinidae</taxon>
        <taxon>Cyprininae</taxon>
        <taxon>Sinocyclocheilus</taxon>
    </lineage>
</organism>
<feature type="domain" description="LIM zinc-binding" evidence="5">
    <location>
        <begin position="42"/>
        <end position="102"/>
    </location>
</feature>
<dbReference type="Proteomes" id="UP000472270">
    <property type="component" value="Unassembled WGS sequence"/>
</dbReference>
<dbReference type="FunFam" id="2.10.110.10:FF:000002">
    <property type="entry name" value="LIM domain and actin-binding 1"/>
    <property type="match status" value="1"/>
</dbReference>
<keyword evidence="2 4" id="KW-0862">Zinc</keyword>
<dbReference type="InterPro" id="IPR001781">
    <property type="entry name" value="Znf_LIM"/>
</dbReference>
<evidence type="ECO:0000256" key="1">
    <source>
        <dbReference type="ARBA" id="ARBA00022723"/>
    </source>
</evidence>
<protein>
    <recommendedName>
        <fullName evidence="5">LIM zinc-binding domain-containing protein</fullName>
    </recommendedName>
</protein>
<evidence type="ECO:0000259" key="5">
    <source>
        <dbReference type="PROSITE" id="PS50023"/>
    </source>
</evidence>
<reference evidence="6" key="2">
    <citation type="submission" date="2025-09" db="UniProtKB">
        <authorList>
            <consortium name="Ensembl"/>
        </authorList>
    </citation>
    <scope>IDENTIFICATION</scope>
</reference>
<evidence type="ECO:0000256" key="2">
    <source>
        <dbReference type="ARBA" id="ARBA00022833"/>
    </source>
</evidence>
<name>A0A673HNE6_9TELE</name>
<proteinExistence type="predicted"/>
<reference evidence="6" key="1">
    <citation type="submission" date="2025-08" db="UniProtKB">
        <authorList>
            <consortium name="Ensembl"/>
        </authorList>
    </citation>
    <scope>IDENTIFICATION</scope>
</reference>
<dbReference type="GO" id="GO:0046872">
    <property type="term" value="F:metal ion binding"/>
    <property type="evidence" value="ECO:0007669"/>
    <property type="project" value="UniProtKB-KW"/>
</dbReference>
<keyword evidence="3 4" id="KW-0440">LIM domain</keyword>
<dbReference type="PROSITE" id="PS50023">
    <property type="entry name" value="LIM_DOMAIN_2"/>
    <property type="match status" value="1"/>
</dbReference>